<organism evidence="2">
    <name type="scientific">marine metagenome</name>
    <dbReference type="NCBI Taxonomy" id="408172"/>
    <lineage>
        <taxon>unclassified sequences</taxon>
        <taxon>metagenomes</taxon>
        <taxon>ecological metagenomes</taxon>
    </lineage>
</organism>
<protein>
    <recommendedName>
        <fullName evidence="1">DUF5916 domain-containing protein</fullName>
    </recommendedName>
</protein>
<evidence type="ECO:0000313" key="2">
    <source>
        <dbReference type="EMBL" id="SVA80889.1"/>
    </source>
</evidence>
<dbReference type="Gene3D" id="2.60.40.1190">
    <property type="match status" value="1"/>
</dbReference>
<dbReference type="AlphaFoldDB" id="A0A381YV93"/>
<proteinExistence type="predicted"/>
<reference evidence="2" key="1">
    <citation type="submission" date="2018-05" db="EMBL/GenBank/DDBJ databases">
        <authorList>
            <person name="Lanie J.A."/>
            <person name="Ng W.-L."/>
            <person name="Kazmierczak K.M."/>
            <person name="Andrzejewski T.M."/>
            <person name="Davidsen T.M."/>
            <person name="Wayne K.J."/>
            <person name="Tettelin H."/>
            <person name="Glass J.I."/>
            <person name="Rusch D."/>
            <person name="Podicherti R."/>
            <person name="Tsui H.-C.T."/>
            <person name="Winkler M.E."/>
        </authorList>
    </citation>
    <scope>NUCLEOTIDE SEQUENCE</scope>
</reference>
<dbReference type="InterPro" id="IPR045670">
    <property type="entry name" value="DUF5916"/>
</dbReference>
<evidence type="ECO:0000259" key="1">
    <source>
        <dbReference type="Pfam" id="PF19313"/>
    </source>
</evidence>
<name>A0A381YV93_9ZZZZ</name>
<accession>A0A381YV93</accession>
<dbReference type="CDD" id="cd09618">
    <property type="entry name" value="CBM9_like_2"/>
    <property type="match status" value="1"/>
</dbReference>
<dbReference type="SUPFAM" id="SSF49344">
    <property type="entry name" value="CBD9-like"/>
    <property type="match status" value="1"/>
</dbReference>
<gene>
    <name evidence="2" type="ORF">METZ01_LOCUS133743</name>
</gene>
<feature type="domain" description="DUF5916" evidence="1">
    <location>
        <begin position="471"/>
        <end position="532"/>
    </location>
</feature>
<dbReference type="Pfam" id="PF19313">
    <property type="entry name" value="DUF5916"/>
    <property type="match status" value="1"/>
</dbReference>
<sequence>MQIRFAIPFICAVATLVVGRPLEAGQVRTLGGVAPAVVVVPFANLTGDPADAWIGAGVAESLATGFPAGVTVIASLTGEDDVGGGTAVGGVPASFRALQVARRLGGQYAVTGAYQRLGDQLRLTGRMVDLVTGEVVRSAKADGAVGDLFSLQDRLVVQLSGPVPSMVPASTDTRPAPVVIPSPPQGLASAGTVAGSSVGNAGALGLIDGPPPPVAPEVVSRDEQGRVTVRAIKLTEGIEIDGQLDEAVYQEVPAVTDFIQQLPDEGALATEKTETWIMFDETNVYVSARAWDSAPESEWIANELRRDGSQIRQNDLFAVMFDTFYDRRNGVSFQTTPLGARQDYLMTNEGNPNLDWNTVWDVRVGRFEGGWTVEMEIPFKSLRYEAERPVWGLQLRRGIRRKGEMAYLTRLPISAAGNSGGTAGIFRISAAGTLIGLELPSANRNIEVKPYAIGGITRDVAGNPLAGNVGNGDVGVDVKYGITDSLTADFTYNTDFAQVEVDEQQVNLTRFNLFFPEKREFFLEGRGIFNFAQGGFRSSSGGGFFGGGNAPTLFYSRRIGLQGGEMVPILGGGRVTGKVGAVDVGVLTIQTDDALAAGAESTNFTVVRMKRDILRRSSIGGIFTNRSVSLSGDGSSRTYGADATFAFYENLEMLGSYAKTETPGLAGEDSSYQARFVYAGDRYGLQADHLLVGDNFNPEVGFLRRDNFRRTFLEGRFSPRPLSIDAVRQFRLMGSVDYILTAGTNFLESRLNRLQFQTEFENSDEFGVTVNDNYELLLAPFTPPGADFAVPVGGYAFSDVEVSYRVGERRALNGAVTVQRGGYFNGDITTLGFRRGRIAVLPQMSIEPSVSFNWIDTPLGTFQTNLVVTRINYAISPWAFFSGLVQYNSAKDTVSSNLRLRWEYSPGSELFVVYTEDRDTLTLRPDRSTALRNRGFVIKFNRLFRF</sequence>
<dbReference type="EMBL" id="UINC01019140">
    <property type="protein sequence ID" value="SVA80889.1"/>
    <property type="molecule type" value="Genomic_DNA"/>
</dbReference>